<dbReference type="RefSeq" id="WP_075583227.1">
    <property type="nucleotide sequence ID" value="NZ_BMEG01000017.1"/>
</dbReference>
<dbReference type="GO" id="GO:0003700">
    <property type="term" value="F:DNA-binding transcription factor activity"/>
    <property type="evidence" value="ECO:0007669"/>
    <property type="project" value="TreeGrafter"/>
</dbReference>
<dbReference type="Pfam" id="PF01381">
    <property type="entry name" value="HTH_3"/>
    <property type="match status" value="1"/>
</dbReference>
<reference evidence="3 4" key="1">
    <citation type="submission" date="2014-03" db="EMBL/GenBank/DDBJ databases">
        <title>Draft Genome Sequences of Four Burkholderia Strains.</title>
        <authorList>
            <person name="Liu X.Y."/>
            <person name="Li C.X."/>
            <person name="Xu J.H."/>
        </authorList>
    </citation>
    <scope>NUCLEOTIDE SEQUENCE [LARGE SCALE GENOMIC DNA]</scope>
    <source>
        <strain evidence="3 4">R27</strain>
    </source>
</reference>
<dbReference type="eggNOG" id="COG3620">
    <property type="taxonomic scope" value="Bacteria"/>
</dbReference>
<dbReference type="PANTHER" id="PTHR46797">
    <property type="entry name" value="HTH-TYPE TRANSCRIPTIONAL REGULATOR"/>
    <property type="match status" value="1"/>
</dbReference>
<name>A0A069NG86_9BURK</name>
<dbReference type="GO" id="GO:0003677">
    <property type="term" value="F:DNA binding"/>
    <property type="evidence" value="ECO:0007669"/>
    <property type="project" value="UniProtKB-KW"/>
</dbReference>
<dbReference type="OrthoDB" id="1097442at2"/>
<evidence type="ECO:0000256" key="1">
    <source>
        <dbReference type="ARBA" id="ARBA00023125"/>
    </source>
</evidence>
<proteinExistence type="predicted"/>
<accession>A0A069NG86</accession>
<organism evidence="3 4">
    <name type="scientific">Caballeronia grimmiae</name>
    <dbReference type="NCBI Taxonomy" id="1071679"/>
    <lineage>
        <taxon>Bacteria</taxon>
        <taxon>Pseudomonadati</taxon>
        <taxon>Pseudomonadota</taxon>
        <taxon>Betaproteobacteria</taxon>
        <taxon>Burkholderiales</taxon>
        <taxon>Burkholderiaceae</taxon>
        <taxon>Caballeronia</taxon>
    </lineage>
</organism>
<evidence type="ECO:0000313" key="3">
    <source>
        <dbReference type="EMBL" id="KDR26684.1"/>
    </source>
</evidence>
<dbReference type="InterPro" id="IPR050807">
    <property type="entry name" value="TransReg_Diox_bact_type"/>
</dbReference>
<dbReference type="InterPro" id="IPR010982">
    <property type="entry name" value="Lambda_DNA-bd_dom_sf"/>
</dbReference>
<dbReference type="Gene3D" id="1.10.260.40">
    <property type="entry name" value="lambda repressor-like DNA-binding domains"/>
    <property type="match status" value="1"/>
</dbReference>
<keyword evidence="1" id="KW-0238">DNA-binding</keyword>
<dbReference type="STRING" id="1071679.BG57_25980"/>
<dbReference type="EMBL" id="JFHE01000051">
    <property type="protein sequence ID" value="KDR26684.1"/>
    <property type="molecule type" value="Genomic_DNA"/>
</dbReference>
<dbReference type="PROSITE" id="PS50943">
    <property type="entry name" value="HTH_CROC1"/>
    <property type="match status" value="1"/>
</dbReference>
<dbReference type="CDD" id="cd00093">
    <property type="entry name" value="HTH_XRE"/>
    <property type="match status" value="1"/>
</dbReference>
<sequence>MQRVSGAFDETGYLLALGRAIRALRADIGLSQEGLAHAAKIDRSHMGKIERGERNVTILNVVRICSVLRCSVSELTGRADAILANDAVSASER</sequence>
<dbReference type="InterPro" id="IPR001387">
    <property type="entry name" value="Cro/C1-type_HTH"/>
</dbReference>
<dbReference type="GO" id="GO:0005829">
    <property type="term" value="C:cytosol"/>
    <property type="evidence" value="ECO:0007669"/>
    <property type="project" value="TreeGrafter"/>
</dbReference>
<dbReference type="PANTHER" id="PTHR46797:SF1">
    <property type="entry name" value="METHYLPHOSPHONATE SYNTHASE"/>
    <property type="match status" value="1"/>
</dbReference>
<comment type="caution">
    <text evidence="3">The sequence shown here is derived from an EMBL/GenBank/DDBJ whole genome shotgun (WGS) entry which is preliminary data.</text>
</comment>
<protein>
    <submittedName>
        <fullName evidence="3">Transcriptional regulator</fullName>
    </submittedName>
</protein>
<dbReference type="Proteomes" id="UP000027439">
    <property type="component" value="Unassembled WGS sequence"/>
</dbReference>
<feature type="domain" description="HTH cro/C1-type" evidence="2">
    <location>
        <begin position="21"/>
        <end position="75"/>
    </location>
</feature>
<dbReference type="AlphaFoldDB" id="A0A069NG86"/>
<evidence type="ECO:0000259" key="2">
    <source>
        <dbReference type="PROSITE" id="PS50943"/>
    </source>
</evidence>
<evidence type="ECO:0000313" key="4">
    <source>
        <dbReference type="Proteomes" id="UP000027439"/>
    </source>
</evidence>
<dbReference type="SUPFAM" id="SSF47413">
    <property type="entry name" value="lambda repressor-like DNA-binding domains"/>
    <property type="match status" value="1"/>
</dbReference>
<gene>
    <name evidence="3" type="ORF">BG57_25980</name>
</gene>
<dbReference type="SMART" id="SM00530">
    <property type="entry name" value="HTH_XRE"/>
    <property type="match status" value="1"/>
</dbReference>